<organism evidence="1 2">
    <name type="scientific">Nitrospirillum amazonense</name>
    <dbReference type="NCBI Taxonomy" id="28077"/>
    <lineage>
        <taxon>Bacteria</taxon>
        <taxon>Pseudomonadati</taxon>
        <taxon>Pseudomonadota</taxon>
        <taxon>Alphaproteobacteria</taxon>
        <taxon>Rhodospirillales</taxon>
        <taxon>Azospirillaceae</taxon>
        <taxon>Nitrospirillum</taxon>
    </lineage>
</organism>
<accession>A0A560I4C2</accession>
<dbReference type="AlphaFoldDB" id="A0A560I4C2"/>
<proteinExistence type="predicted"/>
<sequence>MAPILLSQLIDIAHNFYSALPSETRWKLQPIAEPVDIRASGQAPLQTGQKGA</sequence>
<gene>
    <name evidence="1" type="ORF">FBZ92_11765</name>
</gene>
<evidence type="ECO:0000313" key="1">
    <source>
        <dbReference type="EMBL" id="TWB52819.1"/>
    </source>
</evidence>
<dbReference type="Proteomes" id="UP000318050">
    <property type="component" value="Unassembled WGS sequence"/>
</dbReference>
<protein>
    <submittedName>
        <fullName evidence="1">Uncharacterized protein</fullName>
    </submittedName>
</protein>
<comment type="caution">
    <text evidence="1">The sequence shown here is derived from an EMBL/GenBank/DDBJ whole genome shotgun (WGS) entry which is preliminary data.</text>
</comment>
<evidence type="ECO:0000313" key="2">
    <source>
        <dbReference type="Proteomes" id="UP000318050"/>
    </source>
</evidence>
<dbReference type="EMBL" id="VITT01000017">
    <property type="protein sequence ID" value="TWB52819.1"/>
    <property type="molecule type" value="Genomic_DNA"/>
</dbReference>
<reference evidence="1 2" key="1">
    <citation type="submission" date="2019-06" db="EMBL/GenBank/DDBJ databases">
        <title>Genomic Encyclopedia of Type Strains, Phase IV (KMG-V): Genome sequencing to study the core and pangenomes of soil and plant-associated prokaryotes.</title>
        <authorList>
            <person name="Whitman W."/>
        </authorList>
    </citation>
    <scope>NUCLEOTIDE SEQUENCE [LARGE SCALE GENOMIC DNA]</scope>
    <source>
        <strain evidence="1 2">BR 11140</strain>
    </source>
</reference>
<name>A0A560I4C2_9PROT</name>